<accession>A0ACB8E377</accession>
<organism evidence="1 2">
    <name type="scientific">Dermacentor silvarum</name>
    <name type="common">Tick</name>
    <dbReference type="NCBI Taxonomy" id="543639"/>
    <lineage>
        <taxon>Eukaryota</taxon>
        <taxon>Metazoa</taxon>
        <taxon>Ecdysozoa</taxon>
        <taxon>Arthropoda</taxon>
        <taxon>Chelicerata</taxon>
        <taxon>Arachnida</taxon>
        <taxon>Acari</taxon>
        <taxon>Parasitiformes</taxon>
        <taxon>Ixodida</taxon>
        <taxon>Ixodoidea</taxon>
        <taxon>Ixodidae</taxon>
        <taxon>Rhipicephalinae</taxon>
        <taxon>Dermacentor</taxon>
    </lineage>
</organism>
<keyword evidence="2" id="KW-1185">Reference proteome</keyword>
<dbReference type="EMBL" id="CM023470">
    <property type="protein sequence ID" value="KAH7980960.1"/>
    <property type="molecule type" value="Genomic_DNA"/>
</dbReference>
<name>A0ACB8E377_DERSI</name>
<comment type="caution">
    <text evidence="1">The sequence shown here is derived from an EMBL/GenBank/DDBJ whole genome shotgun (WGS) entry which is preliminary data.</text>
</comment>
<evidence type="ECO:0000313" key="2">
    <source>
        <dbReference type="Proteomes" id="UP000821865"/>
    </source>
</evidence>
<proteinExistence type="predicted"/>
<dbReference type="Proteomes" id="UP000821865">
    <property type="component" value="Chromosome 1"/>
</dbReference>
<protein>
    <submittedName>
        <fullName evidence="1">Uncharacterized protein</fullName>
    </submittedName>
</protein>
<evidence type="ECO:0000313" key="1">
    <source>
        <dbReference type="EMBL" id="KAH7980960.1"/>
    </source>
</evidence>
<gene>
    <name evidence="1" type="ORF">HPB49_020509</name>
</gene>
<sequence length="104" mass="11712">MLVCLLLPLFLESSFSVLADKTNVCSCEERIWYCSFSPCQNGATCLDGEPGHFSCQCTDDFEGQNCTDRLQHGRFNAKLVRIVCKRKTKGKRNSGSPNVNHYEN</sequence>
<reference evidence="1" key="1">
    <citation type="submission" date="2020-05" db="EMBL/GenBank/DDBJ databases">
        <title>Large-scale comparative analyses of tick genomes elucidate their genetic diversity and vector capacities.</title>
        <authorList>
            <person name="Jia N."/>
            <person name="Wang J."/>
            <person name="Shi W."/>
            <person name="Du L."/>
            <person name="Sun Y."/>
            <person name="Zhan W."/>
            <person name="Jiang J."/>
            <person name="Wang Q."/>
            <person name="Zhang B."/>
            <person name="Ji P."/>
            <person name="Sakyi L.B."/>
            <person name="Cui X."/>
            <person name="Yuan T."/>
            <person name="Jiang B."/>
            <person name="Yang W."/>
            <person name="Lam T.T.-Y."/>
            <person name="Chang Q."/>
            <person name="Ding S."/>
            <person name="Wang X."/>
            <person name="Zhu J."/>
            <person name="Ruan X."/>
            <person name="Zhao L."/>
            <person name="Wei J."/>
            <person name="Que T."/>
            <person name="Du C."/>
            <person name="Cheng J."/>
            <person name="Dai P."/>
            <person name="Han X."/>
            <person name="Huang E."/>
            <person name="Gao Y."/>
            <person name="Liu J."/>
            <person name="Shao H."/>
            <person name="Ye R."/>
            <person name="Li L."/>
            <person name="Wei W."/>
            <person name="Wang X."/>
            <person name="Wang C."/>
            <person name="Yang T."/>
            <person name="Huo Q."/>
            <person name="Li W."/>
            <person name="Guo W."/>
            <person name="Chen H."/>
            <person name="Zhou L."/>
            <person name="Ni X."/>
            <person name="Tian J."/>
            <person name="Zhou Y."/>
            <person name="Sheng Y."/>
            <person name="Liu T."/>
            <person name="Pan Y."/>
            <person name="Xia L."/>
            <person name="Li J."/>
            <person name="Zhao F."/>
            <person name="Cao W."/>
        </authorList>
    </citation>
    <scope>NUCLEOTIDE SEQUENCE</scope>
    <source>
        <strain evidence="1">Dsil-2018</strain>
    </source>
</reference>